<dbReference type="AlphaFoldDB" id="A0A1G9MR05"/>
<dbReference type="GO" id="GO:0008408">
    <property type="term" value="F:3'-5' exonuclease activity"/>
    <property type="evidence" value="ECO:0007669"/>
    <property type="project" value="InterPro"/>
</dbReference>
<dbReference type="Gene3D" id="1.10.150.80">
    <property type="entry name" value="HRDC domain"/>
    <property type="match status" value="2"/>
</dbReference>
<dbReference type="InterPro" id="IPR002121">
    <property type="entry name" value="HRDC_dom"/>
</dbReference>
<evidence type="ECO:0000259" key="2">
    <source>
        <dbReference type="PROSITE" id="PS50967"/>
    </source>
</evidence>
<dbReference type="PANTHER" id="PTHR47649">
    <property type="entry name" value="RIBONUCLEASE D"/>
    <property type="match status" value="1"/>
</dbReference>
<evidence type="ECO:0000313" key="3">
    <source>
        <dbReference type="EMBL" id="SDL76649.1"/>
    </source>
</evidence>
<dbReference type="PANTHER" id="PTHR47649:SF1">
    <property type="entry name" value="RIBONUCLEASE D"/>
    <property type="match status" value="1"/>
</dbReference>
<dbReference type="GO" id="GO:0000166">
    <property type="term" value="F:nucleotide binding"/>
    <property type="evidence" value="ECO:0007669"/>
    <property type="project" value="InterPro"/>
</dbReference>
<dbReference type="GO" id="GO:0003676">
    <property type="term" value="F:nucleic acid binding"/>
    <property type="evidence" value="ECO:0007669"/>
    <property type="project" value="InterPro"/>
</dbReference>
<evidence type="ECO:0000256" key="1">
    <source>
        <dbReference type="SAM" id="MobiDB-lite"/>
    </source>
</evidence>
<dbReference type="InterPro" id="IPR051086">
    <property type="entry name" value="RNase_D-like"/>
</dbReference>
<dbReference type="InterPro" id="IPR036397">
    <property type="entry name" value="RNaseH_sf"/>
</dbReference>
<feature type="domain" description="HRDC" evidence="2">
    <location>
        <begin position="208"/>
        <end position="290"/>
    </location>
</feature>
<sequence>MRFSLVSDPVAFRDAADALAAGRGPFALDTERASTYRYDDRAFLVQVARRDAGTFLIAPEGHRDAVRAAFAPVLSGADWILHAAGEDLPSLRLLGLTPGTLFDTELAARLAGFARPNLAAMVAEFTGVELEKGHGREDWSRTPLPRAWQEYAADDVEYLNDLAEGLAEYLDRDGKLEAAAQEFDHLMSLPPPPRKTWRDIKGITTVPPGLGTRIVRALWEHRDARARATDTSPHALLASKVIIQIARARPRTPGALTHVPGFPARRRGAVDEWFAVLSRVYDAPEDLSPAADLGPAETEPPSKSAWQRHHPESWARLVAARDGVAGAAAKLEIAPEVLLQPAVLRRAVWDGADGDTDRVARRLARLGARPWQVGAAAPVVAKGLAELEAERASETG</sequence>
<dbReference type="CDD" id="cd06142">
    <property type="entry name" value="RNaseD_exo"/>
    <property type="match status" value="1"/>
</dbReference>
<organism evidence="3 4">
    <name type="scientific">Corynebacterium mycetoides</name>
    <dbReference type="NCBI Taxonomy" id="38302"/>
    <lineage>
        <taxon>Bacteria</taxon>
        <taxon>Bacillati</taxon>
        <taxon>Actinomycetota</taxon>
        <taxon>Actinomycetes</taxon>
        <taxon>Mycobacteriales</taxon>
        <taxon>Corynebacteriaceae</taxon>
        <taxon>Corynebacterium</taxon>
    </lineage>
</organism>
<dbReference type="Pfam" id="PF18305">
    <property type="entry name" value="DNA_pol_A_exoN"/>
    <property type="match status" value="1"/>
</dbReference>
<dbReference type="SUPFAM" id="SSF47819">
    <property type="entry name" value="HRDC-like"/>
    <property type="match status" value="1"/>
</dbReference>
<dbReference type="STRING" id="38302.SAMN04488535_0714"/>
<dbReference type="InterPro" id="IPR044876">
    <property type="entry name" value="HRDC_dom_sf"/>
</dbReference>
<dbReference type="PROSITE" id="PS50967">
    <property type="entry name" value="HRDC"/>
    <property type="match status" value="1"/>
</dbReference>
<keyword evidence="4" id="KW-1185">Reference proteome</keyword>
<dbReference type="EMBL" id="LT629700">
    <property type="protein sequence ID" value="SDL76649.1"/>
    <property type="molecule type" value="Genomic_DNA"/>
</dbReference>
<dbReference type="InterPro" id="IPR041605">
    <property type="entry name" value="Exo_C"/>
</dbReference>
<feature type="region of interest" description="Disordered" evidence="1">
    <location>
        <begin position="288"/>
        <end position="307"/>
    </location>
</feature>
<gene>
    <name evidence="3" type="ORF">SAMN04488535_0714</name>
</gene>
<proteinExistence type="predicted"/>
<dbReference type="SMART" id="SM00474">
    <property type="entry name" value="35EXOc"/>
    <property type="match status" value="1"/>
</dbReference>
<reference evidence="4" key="1">
    <citation type="submission" date="2016-10" db="EMBL/GenBank/DDBJ databases">
        <authorList>
            <person name="Varghese N."/>
            <person name="Submissions S."/>
        </authorList>
    </citation>
    <scope>NUCLEOTIDE SEQUENCE [LARGE SCALE GENOMIC DNA]</scope>
    <source>
        <strain evidence="4">DSM 20632</strain>
    </source>
</reference>
<dbReference type="Proteomes" id="UP000199350">
    <property type="component" value="Chromosome I"/>
</dbReference>
<dbReference type="Gene3D" id="3.30.420.10">
    <property type="entry name" value="Ribonuclease H-like superfamily/Ribonuclease H"/>
    <property type="match status" value="1"/>
</dbReference>
<dbReference type="SUPFAM" id="SSF53098">
    <property type="entry name" value="Ribonuclease H-like"/>
    <property type="match status" value="1"/>
</dbReference>
<dbReference type="InterPro" id="IPR012337">
    <property type="entry name" value="RNaseH-like_sf"/>
</dbReference>
<dbReference type="InterPro" id="IPR010997">
    <property type="entry name" value="HRDC-like_sf"/>
</dbReference>
<dbReference type="Pfam" id="PF00570">
    <property type="entry name" value="HRDC"/>
    <property type="match status" value="1"/>
</dbReference>
<protein>
    <submittedName>
        <fullName evidence="3">Ribonuclease D</fullName>
    </submittedName>
</protein>
<dbReference type="OrthoDB" id="144122at2"/>
<name>A0A1G9MR05_9CORY</name>
<dbReference type="GO" id="GO:0006139">
    <property type="term" value="P:nucleobase-containing compound metabolic process"/>
    <property type="evidence" value="ECO:0007669"/>
    <property type="project" value="InterPro"/>
</dbReference>
<dbReference type="InterPro" id="IPR002562">
    <property type="entry name" value="3'-5'_exonuclease_dom"/>
</dbReference>
<evidence type="ECO:0000313" key="4">
    <source>
        <dbReference type="Proteomes" id="UP000199350"/>
    </source>
</evidence>
<accession>A0A1G9MR05</accession>
<dbReference type="Pfam" id="PF01612">
    <property type="entry name" value="DNA_pol_A_exo1"/>
    <property type="match status" value="1"/>
</dbReference>
<dbReference type="RefSeq" id="WP_092148805.1">
    <property type="nucleotide sequence ID" value="NZ_LT629700.1"/>
</dbReference>